<dbReference type="InterPro" id="IPR029055">
    <property type="entry name" value="Ntn_hydrolases_N"/>
</dbReference>
<proteinExistence type="predicted"/>
<comment type="catalytic activity">
    <reaction evidence="1">
        <text>Cleavage of peptide bonds with very broad specificity.</text>
        <dbReference type="EC" id="3.4.25.1"/>
    </reaction>
</comment>
<dbReference type="KEGG" id="edi:EDI_341920"/>
<evidence type="ECO:0000256" key="8">
    <source>
        <dbReference type="ARBA" id="ARBA00022942"/>
    </source>
</evidence>
<keyword evidence="6" id="KW-0888">Threonine protease</keyword>
<evidence type="ECO:0000313" key="10">
    <source>
        <dbReference type="EMBL" id="EDR28742.1"/>
    </source>
</evidence>
<dbReference type="PROSITE" id="PS51476">
    <property type="entry name" value="PROTEASOME_BETA_2"/>
    <property type="match status" value="1"/>
</dbReference>
<dbReference type="PRINTS" id="PR00141">
    <property type="entry name" value="PROTEASOME"/>
</dbReference>
<dbReference type="InterPro" id="IPR001353">
    <property type="entry name" value="Proteasome_sua/b"/>
</dbReference>
<dbReference type="EMBL" id="DS548370">
    <property type="protein sequence ID" value="EDR28742.1"/>
    <property type="molecule type" value="Genomic_DNA"/>
</dbReference>
<dbReference type="InterPro" id="IPR000243">
    <property type="entry name" value="Pept_T1A_subB"/>
</dbReference>
<evidence type="ECO:0000256" key="5">
    <source>
        <dbReference type="ARBA" id="ARBA00022670"/>
    </source>
</evidence>
<dbReference type="SUPFAM" id="SSF56235">
    <property type="entry name" value="N-terminal nucleophile aminohydrolases (Ntn hydrolases)"/>
    <property type="match status" value="1"/>
</dbReference>
<keyword evidence="5" id="KW-0645">Protease</keyword>
<dbReference type="InterPro" id="IPR023333">
    <property type="entry name" value="Proteasome_suB-type"/>
</dbReference>
<dbReference type="GO" id="GO:0019774">
    <property type="term" value="C:proteasome core complex, beta-subunit complex"/>
    <property type="evidence" value="ECO:0007669"/>
    <property type="project" value="UniProtKB-ARBA"/>
</dbReference>
<dbReference type="Gene3D" id="3.60.20.10">
    <property type="entry name" value="Glutamine Phosphoribosylpyrophosphate, subunit 1, domain 1"/>
    <property type="match status" value="1"/>
</dbReference>
<accession>B0E9M4</accession>
<gene>
    <name evidence="10" type="ORF">EDI_341920</name>
</gene>
<dbReference type="GO" id="GO:0004298">
    <property type="term" value="F:threonine-type endopeptidase activity"/>
    <property type="evidence" value="ECO:0007669"/>
    <property type="project" value="UniProtKB-KW"/>
</dbReference>
<evidence type="ECO:0000256" key="6">
    <source>
        <dbReference type="ARBA" id="ARBA00022698"/>
    </source>
</evidence>
<dbReference type="AlphaFoldDB" id="B0E9M4"/>
<evidence type="ECO:0000256" key="9">
    <source>
        <dbReference type="PIRSR" id="PIRSR600243-1"/>
    </source>
</evidence>
<dbReference type="RefSeq" id="XP_001735049.1">
    <property type="nucleotide sequence ID" value="XM_001734997.1"/>
</dbReference>
<sequence length="213" mass="22879">MEFTHNAYQPISLGTTIIGVVYNGGVLLGADGRTSMGSIVVNRCKNKIRMVSDSIGMCMAGTSAHSETIADYVRHSLRMYTAQTREEPTVLAAATSTRNIIYGNKSFLSSSVICGGYDSVNGATLYRILQSGAMKQDDICVGGSGSTYIWGYCDAHFKKDMTFEEAKQFIITAVSLAIYRDGSSGGIIHTVNITSEGVQSEFITGDKVPVPQN</sequence>
<evidence type="ECO:0000256" key="4">
    <source>
        <dbReference type="ARBA" id="ARBA00022490"/>
    </source>
</evidence>
<name>B0E9M4_ENTDS</name>
<evidence type="ECO:0000313" key="11">
    <source>
        <dbReference type="Proteomes" id="UP000008076"/>
    </source>
</evidence>
<dbReference type="GeneID" id="5879981"/>
<comment type="subcellular location">
    <subcellularLocation>
        <location evidence="2">Nucleus</location>
    </subcellularLocation>
</comment>
<dbReference type="MEROPS" id="T01.013"/>
<dbReference type="CDD" id="cd03762">
    <property type="entry name" value="proteasome_beta_type_6"/>
    <property type="match status" value="1"/>
</dbReference>
<keyword evidence="4" id="KW-0963">Cytoplasm</keyword>
<evidence type="ECO:0000256" key="7">
    <source>
        <dbReference type="ARBA" id="ARBA00022801"/>
    </source>
</evidence>
<keyword evidence="8 10" id="KW-0647">Proteasome</keyword>
<dbReference type="eggNOG" id="KOG0174">
    <property type="taxonomic scope" value="Eukaryota"/>
</dbReference>
<dbReference type="OMA" id="TFIYGYC"/>
<keyword evidence="7 10" id="KW-0378">Hydrolase</keyword>
<keyword evidence="11" id="KW-1185">Reference proteome</keyword>
<dbReference type="PANTHER" id="PTHR32194">
    <property type="entry name" value="METALLOPROTEASE TLDD"/>
    <property type="match status" value="1"/>
</dbReference>
<organism evidence="11">
    <name type="scientific">Entamoeba dispar (strain ATCC PRA-260 / SAW760)</name>
    <dbReference type="NCBI Taxonomy" id="370354"/>
    <lineage>
        <taxon>Eukaryota</taxon>
        <taxon>Amoebozoa</taxon>
        <taxon>Evosea</taxon>
        <taxon>Archamoebae</taxon>
        <taxon>Mastigamoebida</taxon>
        <taxon>Entamoebidae</taxon>
        <taxon>Entamoeba</taxon>
    </lineage>
</organism>
<evidence type="ECO:0000256" key="2">
    <source>
        <dbReference type="ARBA" id="ARBA00004123"/>
    </source>
</evidence>
<evidence type="ECO:0000256" key="3">
    <source>
        <dbReference type="ARBA" id="ARBA00012039"/>
    </source>
</evidence>
<dbReference type="EC" id="3.4.25.1" evidence="3"/>
<feature type="active site" description="Nucleophile" evidence="9">
    <location>
        <position position="15"/>
    </location>
</feature>
<reference evidence="11" key="1">
    <citation type="submission" date="2007-12" db="EMBL/GenBank/DDBJ databases">
        <title>Annotation of Entamoeba dispar SAW760.</title>
        <authorList>
            <person name="Lorenzi H."/>
            <person name="Inman J."/>
            <person name="Schobel S."/>
            <person name="Amedeo P."/>
            <person name="Caler E."/>
        </authorList>
    </citation>
    <scope>NUCLEOTIDE SEQUENCE [LARGE SCALE GENOMIC DNA]</scope>
    <source>
        <strain evidence="11">ATCC PRA-260 / SAW760</strain>
    </source>
</reference>
<dbReference type="GO" id="GO:0005737">
    <property type="term" value="C:cytoplasm"/>
    <property type="evidence" value="ECO:0007669"/>
    <property type="project" value="UniProtKB-ARBA"/>
</dbReference>
<dbReference type="GO" id="GO:0005634">
    <property type="term" value="C:nucleus"/>
    <property type="evidence" value="ECO:0007669"/>
    <property type="project" value="UniProtKB-SubCell"/>
</dbReference>
<dbReference type="OrthoDB" id="7854943at2759"/>
<protein>
    <recommendedName>
        <fullName evidence="3">proteasome endopeptidase complex</fullName>
        <ecNumber evidence="3">3.4.25.1</ecNumber>
    </recommendedName>
</protein>
<dbReference type="Proteomes" id="UP000008076">
    <property type="component" value="Unassembled WGS sequence"/>
</dbReference>
<dbReference type="PANTHER" id="PTHR32194:SF0">
    <property type="entry name" value="ATP-DEPENDENT PROTEASE SUBUNIT HSLV"/>
    <property type="match status" value="1"/>
</dbReference>
<dbReference type="GO" id="GO:0010498">
    <property type="term" value="P:proteasomal protein catabolic process"/>
    <property type="evidence" value="ECO:0007669"/>
    <property type="project" value="UniProtKB-ARBA"/>
</dbReference>
<dbReference type="VEuPathDB" id="AmoebaDB:EDI_341920"/>
<dbReference type="Pfam" id="PF00227">
    <property type="entry name" value="Proteasome"/>
    <property type="match status" value="1"/>
</dbReference>
<evidence type="ECO:0000256" key="1">
    <source>
        <dbReference type="ARBA" id="ARBA00001198"/>
    </source>
</evidence>